<feature type="compositionally biased region" description="Basic and acidic residues" evidence="1">
    <location>
        <begin position="1"/>
        <end position="51"/>
    </location>
</feature>
<reference evidence="2 3" key="1">
    <citation type="submission" date="2021-01" db="EMBL/GenBank/DDBJ databases">
        <title>Whole genome shotgun sequence of Planobispora siamensis NBRC 107568.</title>
        <authorList>
            <person name="Komaki H."/>
            <person name="Tamura T."/>
        </authorList>
    </citation>
    <scope>NUCLEOTIDE SEQUENCE [LARGE SCALE GENOMIC DNA]</scope>
    <source>
        <strain evidence="2 3">NBRC 107568</strain>
    </source>
</reference>
<evidence type="ECO:0008006" key="4">
    <source>
        <dbReference type="Google" id="ProtNLM"/>
    </source>
</evidence>
<name>A0A8J3SD69_9ACTN</name>
<organism evidence="2 3">
    <name type="scientific">Planobispora siamensis</name>
    <dbReference type="NCBI Taxonomy" id="936338"/>
    <lineage>
        <taxon>Bacteria</taxon>
        <taxon>Bacillati</taxon>
        <taxon>Actinomycetota</taxon>
        <taxon>Actinomycetes</taxon>
        <taxon>Streptosporangiales</taxon>
        <taxon>Streptosporangiaceae</taxon>
        <taxon>Planobispora</taxon>
    </lineage>
</organism>
<evidence type="ECO:0000313" key="2">
    <source>
        <dbReference type="EMBL" id="GIH91199.1"/>
    </source>
</evidence>
<feature type="region of interest" description="Disordered" evidence="1">
    <location>
        <begin position="1"/>
        <end position="243"/>
    </location>
</feature>
<gene>
    <name evidence="2" type="ORF">Psi01_18290</name>
</gene>
<evidence type="ECO:0000313" key="3">
    <source>
        <dbReference type="Proteomes" id="UP000619788"/>
    </source>
</evidence>
<dbReference type="PRINTS" id="PR01217">
    <property type="entry name" value="PRICHEXTENSN"/>
</dbReference>
<feature type="compositionally biased region" description="Low complexity" evidence="1">
    <location>
        <begin position="201"/>
        <end position="242"/>
    </location>
</feature>
<dbReference type="EMBL" id="BOOJ01000018">
    <property type="protein sequence ID" value="GIH91199.1"/>
    <property type="molecule type" value="Genomic_DNA"/>
</dbReference>
<protein>
    <recommendedName>
        <fullName evidence="4">DUF4352 domain-containing protein</fullName>
    </recommendedName>
</protein>
<sequence>MTPHERDFRYAAPQESRHAVPQEPRHAAPEQDVRHAVPQEPRHAAPQEEPYRGAPWPDTGTWPLPPGTPEPEAPHRAAAPAPPQAHHRAAPPAAPAPPQAHQTGVFAPPQGPHPTAPPAPPVPAQTAHPGAFAPPRTPRPAAPPSPPPPPAPAQPESLPWLRPRQTFPDQQVWPPPPRPADDGPGTSTQPFPSIPSPLPPGFAAGTAPAFQPAGTAAPPSEDGSEAGTPAEPEEASPAAAPAPRRRTALRIAGTVVAVALAAGVPTLDDYLFYRLRYPVEQVHVVAAGATVKHKHVAWQVKVEPKDSVDGQAAKPGRKWLQITVVRTSLDQQGVLRRADPTIKVVHPDGRNWQALVSDHNLPLEAGEHKIGTPYRYNVVAVVPAAVAGEVEVQIIPSTAELPIEEVDVADLFKPDPQQKEQEPQDQVLLFRR</sequence>
<dbReference type="Proteomes" id="UP000619788">
    <property type="component" value="Unassembled WGS sequence"/>
</dbReference>
<feature type="compositionally biased region" description="Pro residues" evidence="1">
    <location>
        <begin position="135"/>
        <end position="153"/>
    </location>
</feature>
<dbReference type="AlphaFoldDB" id="A0A8J3SD69"/>
<feature type="compositionally biased region" description="Pro residues" evidence="1">
    <location>
        <begin position="109"/>
        <end position="123"/>
    </location>
</feature>
<proteinExistence type="predicted"/>
<evidence type="ECO:0000256" key="1">
    <source>
        <dbReference type="SAM" id="MobiDB-lite"/>
    </source>
</evidence>
<feature type="compositionally biased region" description="Low complexity" evidence="1">
    <location>
        <begin position="124"/>
        <end position="134"/>
    </location>
</feature>
<keyword evidence="3" id="KW-1185">Reference proteome</keyword>
<comment type="caution">
    <text evidence="2">The sequence shown here is derived from an EMBL/GenBank/DDBJ whole genome shotgun (WGS) entry which is preliminary data.</text>
</comment>
<accession>A0A8J3SD69</accession>